<dbReference type="EMBL" id="BMGR01000004">
    <property type="protein sequence ID" value="GGF98132.1"/>
    <property type="molecule type" value="Genomic_DNA"/>
</dbReference>
<dbReference type="CDD" id="cd06464">
    <property type="entry name" value="ACD_sHsps-like"/>
    <property type="match status" value="1"/>
</dbReference>
<evidence type="ECO:0000256" key="1">
    <source>
        <dbReference type="PROSITE-ProRule" id="PRU00285"/>
    </source>
</evidence>
<comment type="caution">
    <text evidence="4">The sequence shown here is derived from an EMBL/GenBank/DDBJ whole genome shotgun (WGS) entry which is preliminary data.</text>
</comment>
<protein>
    <submittedName>
        <fullName evidence="4">Heat-shock protein Hsp20</fullName>
    </submittedName>
</protein>
<organism evidence="4 5">
    <name type="scientific">Paenibacillus abyssi</name>
    <dbReference type="NCBI Taxonomy" id="1340531"/>
    <lineage>
        <taxon>Bacteria</taxon>
        <taxon>Bacillati</taxon>
        <taxon>Bacillota</taxon>
        <taxon>Bacilli</taxon>
        <taxon>Bacillales</taxon>
        <taxon>Paenibacillaceae</taxon>
        <taxon>Paenibacillus</taxon>
    </lineage>
</organism>
<evidence type="ECO:0000313" key="5">
    <source>
        <dbReference type="Proteomes" id="UP000644756"/>
    </source>
</evidence>
<proteinExistence type="inferred from homology"/>
<evidence type="ECO:0000313" key="4">
    <source>
        <dbReference type="EMBL" id="GGF98132.1"/>
    </source>
</evidence>
<evidence type="ECO:0000259" key="3">
    <source>
        <dbReference type="PROSITE" id="PS01031"/>
    </source>
</evidence>
<dbReference type="RefSeq" id="WP_188530367.1">
    <property type="nucleotide sequence ID" value="NZ_BMGR01000004.1"/>
</dbReference>
<reference evidence="4" key="2">
    <citation type="submission" date="2020-09" db="EMBL/GenBank/DDBJ databases">
        <authorList>
            <person name="Sun Q."/>
            <person name="Zhou Y."/>
        </authorList>
    </citation>
    <scope>NUCLEOTIDE SEQUENCE</scope>
    <source>
        <strain evidence="4">CGMCC 1.12987</strain>
    </source>
</reference>
<dbReference type="InterPro" id="IPR002068">
    <property type="entry name" value="A-crystallin/Hsp20_dom"/>
</dbReference>
<dbReference type="AlphaFoldDB" id="A0A917CTT1"/>
<dbReference type="Proteomes" id="UP000644756">
    <property type="component" value="Unassembled WGS sequence"/>
</dbReference>
<keyword evidence="5" id="KW-1185">Reference proteome</keyword>
<evidence type="ECO:0000256" key="2">
    <source>
        <dbReference type="RuleBase" id="RU003616"/>
    </source>
</evidence>
<feature type="domain" description="SHSP" evidence="3">
    <location>
        <begin position="37"/>
        <end position="150"/>
    </location>
</feature>
<accession>A0A917CTT1</accession>
<name>A0A917CTT1_9BACL</name>
<reference evidence="4" key="1">
    <citation type="journal article" date="2014" name="Int. J. Syst. Evol. Microbiol.">
        <title>Complete genome sequence of Corynebacterium casei LMG S-19264T (=DSM 44701T), isolated from a smear-ripened cheese.</title>
        <authorList>
            <consortium name="US DOE Joint Genome Institute (JGI-PGF)"/>
            <person name="Walter F."/>
            <person name="Albersmeier A."/>
            <person name="Kalinowski J."/>
            <person name="Ruckert C."/>
        </authorList>
    </citation>
    <scope>NUCLEOTIDE SEQUENCE</scope>
    <source>
        <strain evidence="4">CGMCC 1.12987</strain>
    </source>
</reference>
<dbReference type="Gene3D" id="2.60.40.790">
    <property type="match status" value="1"/>
</dbReference>
<dbReference type="Pfam" id="PF00011">
    <property type="entry name" value="HSP20"/>
    <property type="match status" value="1"/>
</dbReference>
<sequence>MMEGKEIPHPNPMKEWNTFHNQAGEVLGEEFWQDIAGLIPNTSPRIDIYYTSATVVVLVELPGLQSPDQIAILLEGQTLVMEGEIPRLYPVTDNRITQKERFFGSFRRSLPMPKPVSMIGIHAKYTQGLLTIELQIEREVQQTPIPIDFT</sequence>
<comment type="similarity">
    <text evidence="1 2">Belongs to the small heat shock protein (HSP20) family.</text>
</comment>
<dbReference type="SUPFAM" id="SSF49764">
    <property type="entry name" value="HSP20-like chaperones"/>
    <property type="match status" value="1"/>
</dbReference>
<gene>
    <name evidence="4" type="ORF">GCM10010916_14200</name>
</gene>
<dbReference type="PROSITE" id="PS01031">
    <property type="entry name" value="SHSP"/>
    <property type="match status" value="1"/>
</dbReference>
<dbReference type="InterPro" id="IPR008978">
    <property type="entry name" value="HSP20-like_chaperone"/>
</dbReference>